<feature type="compositionally biased region" description="Polar residues" evidence="1">
    <location>
        <begin position="206"/>
        <end position="216"/>
    </location>
</feature>
<feature type="region of interest" description="Disordered" evidence="1">
    <location>
        <begin position="331"/>
        <end position="401"/>
    </location>
</feature>
<accession>A0A2J6QNZ9</accession>
<dbReference type="EMBL" id="KZ613465">
    <property type="protein sequence ID" value="PMD27990.1"/>
    <property type="molecule type" value="Genomic_DNA"/>
</dbReference>
<feature type="region of interest" description="Disordered" evidence="1">
    <location>
        <begin position="413"/>
        <end position="440"/>
    </location>
</feature>
<reference evidence="3 4" key="1">
    <citation type="submission" date="2016-05" db="EMBL/GenBank/DDBJ databases">
        <title>A degradative enzymes factory behind the ericoid mycorrhizal symbiosis.</title>
        <authorList>
            <consortium name="DOE Joint Genome Institute"/>
            <person name="Martino E."/>
            <person name="Morin E."/>
            <person name="Grelet G."/>
            <person name="Kuo A."/>
            <person name="Kohler A."/>
            <person name="Daghino S."/>
            <person name="Barry K."/>
            <person name="Choi C."/>
            <person name="Cichocki N."/>
            <person name="Clum A."/>
            <person name="Copeland A."/>
            <person name="Hainaut M."/>
            <person name="Haridas S."/>
            <person name="Labutti K."/>
            <person name="Lindquist E."/>
            <person name="Lipzen A."/>
            <person name="Khouja H.-R."/>
            <person name="Murat C."/>
            <person name="Ohm R."/>
            <person name="Olson A."/>
            <person name="Spatafora J."/>
            <person name="Veneault-Fourrey C."/>
            <person name="Henrissat B."/>
            <person name="Grigoriev I."/>
            <person name="Martin F."/>
            <person name="Perotto S."/>
        </authorList>
    </citation>
    <scope>NUCLEOTIDE SEQUENCE [LARGE SCALE GENOMIC DNA]</scope>
    <source>
        <strain evidence="3 4">UAMH 7357</strain>
    </source>
</reference>
<feature type="region of interest" description="Disordered" evidence="1">
    <location>
        <begin position="17"/>
        <end position="137"/>
    </location>
</feature>
<feature type="domain" description="Ubiquitin-like" evidence="2">
    <location>
        <begin position="248"/>
        <end position="328"/>
    </location>
</feature>
<dbReference type="AlphaFoldDB" id="A0A2J6QNZ9"/>
<feature type="compositionally biased region" description="Polar residues" evidence="1">
    <location>
        <begin position="386"/>
        <end position="401"/>
    </location>
</feature>
<feature type="compositionally biased region" description="Polar residues" evidence="1">
    <location>
        <begin position="91"/>
        <end position="102"/>
    </location>
</feature>
<proteinExistence type="predicted"/>
<dbReference type="STRING" id="1745343.A0A2J6QNZ9"/>
<protein>
    <recommendedName>
        <fullName evidence="2">Ubiquitin-like domain-containing protein</fullName>
    </recommendedName>
</protein>
<dbReference type="Pfam" id="PF22893">
    <property type="entry name" value="ULD_2"/>
    <property type="match status" value="1"/>
</dbReference>
<dbReference type="InterPro" id="IPR054464">
    <property type="entry name" value="ULD_fung"/>
</dbReference>
<evidence type="ECO:0000313" key="3">
    <source>
        <dbReference type="EMBL" id="PMD27990.1"/>
    </source>
</evidence>
<feature type="compositionally biased region" description="Pro residues" evidence="1">
    <location>
        <begin position="429"/>
        <end position="440"/>
    </location>
</feature>
<evidence type="ECO:0000259" key="2">
    <source>
        <dbReference type="Pfam" id="PF22893"/>
    </source>
</evidence>
<feature type="region of interest" description="Disordered" evidence="1">
    <location>
        <begin position="191"/>
        <end position="227"/>
    </location>
</feature>
<name>A0A2J6QNZ9_9HELO</name>
<keyword evidence="4" id="KW-1185">Reference proteome</keyword>
<sequence length="526" mass="59487">MRHSQLSVDAELYKEGSILPEVGTDQVDVEADAQNGDEVSGVGHEEEDISGLPIDEASWLKEISAGNKAHQSRQPTVEDFEQLPEFDQQEGGESSQPLNDSGQAEDSEEGETWQGEEDMDSEQFSPNTSEMAEGIEYLDELGREEQELLQTMSSREDTTNEQTSVYNFQPSGEIRLHIDTMANSQVHQLQAEDSHRSHLNEPPTEENGNISMPNEISDQDDDTPLDTDALAKSRDKAFRKLSSEEKKVIITMQDPTGRKYSLPFFLVKKWDGMQYLIEQAFLNVEDMGPRVSKGEYDLVNMDGAVIIPHLWEIFVEPDMLVTMQMWPPPTPQTPPALPVKQPPPHVHWTPPPSPPRTAKQLPRPAPPRSSTRTSSKPRPITIIRQVRNTSQTSKTQKSNQNSMRQFVKWPLFWPSSPSKAKPTKLRRPLGPPPPPPPPPPRIYVPSYNEDTYDYDCDCWECRYSQKYFPAQQPVSQFKAIWPQATNTVLSTENLTEAASDCDESILDVSKVEPIFELEGEQIYELE</sequence>
<feature type="compositionally biased region" description="Acidic residues" evidence="1">
    <location>
        <begin position="78"/>
        <end position="90"/>
    </location>
</feature>
<dbReference type="OrthoDB" id="3045089at2759"/>
<feature type="compositionally biased region" description="Low complexity" evidence="1">
    <location>
        <begin position="368"/>
        <end position="379"/>
    </location>
</feature>
<feature type="compositionally biased region" description="Pro residues" evidence="1">
    <location>
        <begin position="331"/>
        <end position="355"/>
    </location>
</feature>
<evidence type="ECO:0000313" key="4">
    <source>
        <dbReference type="Proteomes" id="UP000235672"/>
    </source>
</evidence>
<feature type="compositionally biased region" description="Acidic residues" evidence="1">
    <location>
        <begin position="103"/>
        <end position="121"/>
    </location>
</feature>
<gene>
    <name evidence="3" type="ORF">NA56DRAFT_697014</name>
</gene>
<organism evidence="3 4">
    <name type="scientific">Hyaloscypha hepaticicola</name>
    <dbReference type="NCBI Taxonomy" id="2082293"/>
    <lineage>
        <taxon>Eukaryota</taxon>
        <taxon>Fungi</taxon>
        <taxon>Dikarya</taxon>
        <taxon>Ascomycota</taxon>
        <taxon>Pezizomycotina</taxon>
        <taxon>Leotiomycetes</taxon>
        <taxon>Helotiales</taxon>
        <taxon>Hyaloscyphaceae</taxon>
        <taxon>Hyaloscypha</taxon>
    </lineage>
</organism>
<evidence type="ECO:0000256" key="1">
    <source>
        <dbReference type="SAM" id="MobiDB-lite"/>
    </source>
</evidence>
<dbReference type="Proteomes" id="UP000235672">
    <property type="component" value="Unassembled WGS sequence"/>
</dbReference>